<dbReference type="AlphaFoldDB" id="A0AAV7G3M3"/>
<gene>
    <name evidence="2" type="ORF">IEQ34_021683</name>
</gene>
<protein>
    <submittedName>
        <fullName evidence="2">Uncharacterized protein</fullName>
    </submittedName>
</protein>
<feature type="transmembrane region" description="Helical" evidence="1">
    <location>
        <begin position="47"/>
        <end position="65"/>
    </location>
</feature>
<sequence>MKGKCLDVYEMNSYPGYVASVFNHLGSALVLAHCICALQFSVEDADAYLYILTITASFETTFLLLSKAAS</sequence>
<keyword evidence="1" id="KW-0472">Membrane</keyword>
<reference evidence="2 3" key="1">
    <citation type="journal article" date="2021" name="Hortic Res">
        <title>Chromosome-scale assembly of the Dendrobium chrysotoxum genome enhances the understanding of orchid evolution.</title>
        <authorList>
            <person name="Zhang Y."/>
            <person name="Zhang G.Q."/>
            <person name="Zhang D."/>
            <person name="Liu X.D."/>
            <person name="Xu X.Y."/>
            <person name="Sun W.H."/>
            <person name="Yu X."/>
            <person name="Zhu X."/>
            <person name="Wang Z.W."/>
            <person name="Zhao X."/>
            <person name="Zhong W.Y."/>
            <person name="Chen H."/>
            <person name="Yin W.L."/>
            <person name="Huang T."/>
            <person name="Niu S.C."/>
            <person name="Liu Z.J."/>
        </authorList>
    </citation>
    <scope>NUCLEOTIDE SEQUENCE [LARGE SCALE GENOMIC DNA]</scope>
    <source>
        <strain evidence="2">Lindl</strain>
    </source>
</reference>
<keyword evidence="3" id="KW-1185">Reference proteome</keyword>
<name>A0AAV7G3M3_DENCH</name>
<organism evidence="2 3">
    <name type="scientific">Dendrobium chrysotoxum</name>
    <name type="common">Orchid</name>
    <dbReference type="NCBI Taxonomy" id="161865"/>
    <lineage>
        <taxon>Eukaryota</taxon>
        <taxon>Viridiplantae</taxon>
        <taxon>Streptophyta</taxon>
        <taxon>Embryophyta</taxon>
        <taxon>Tracheophyta</taxon>
        <taxon>Spermatophyta</taxon>
        <taxon>Magnoliopsida</taxon>
        <taxon>Liliopsida</taxon>
        <taxon>Asparagales</taxon>
        <taxon>Orchidaceae</taxon>
        <taxon>Epidendroideae</taxon>
        <taxon>Malaxideae</taxon>
        <taxon>Dendrobiinae</taxon>
        <taxon>Dendrobium</taxon>
    </lineage>
</organism>
<comment type="caution">
    <text evidence="2">The sequence shown here is derived from an EMBL/GenBank/DDBJ whole genome shotgun (WGS) entry which is preliminary data.</text>
</comment>
<keyword evidence="1" id="KW-1133">Transmembrane helix</keyword>
<evidence type="ECO:0000313" key="2">
    <source>
        <dbReference type="EMBL" id="KAH0450991.1"/>
    </source>
</evidence>
<dbReference type="EMBL" id="JAGFBR010000018">
    <property type="protein sequence ID" value="KAH0450991.1"/>
    <property type="molecule type" value="Genomic_DNA"/>
</dbReference>
<feature type="transmembrane region" description="Helical" evidence="1">
    <location>
        <begin position="21"/>
        <end position="41"/>
    </location>
</feature>
<accession>A0AAV7G3M3</accession>
<evidence type="ECO:0000256" key="1">
    <source>
        <dbReference type="SAM" id="Phobius"/>
    </source>
</evidence>
<dbReference type="Proteomes" id="UP000775213">
    <property type="component" value="Unassembled WGS sequence"/>
</dbReference>
<proteinExistence type="predicted"/>
<evidence type="ECO:0000313" key="3">
    <source>
        <dbReference type="Proteomes" id="UP000775213"/>
    </source>
</evidence>
<keyword evidence="1" id="KW-0812">Transmembrane</keyword>